<name>W2NIW7_PHYNI</name>
<accession>W2NIW7</accession>
<evidence type="ECO:0000313" key="1">
    <source>
        <dbReference type="EMBL" id="ETM48541.1"/>
    </source>
</evidence>
<organism evidence="1">
    <name type="scientific">Phytophthora nicotianae</name>
    <name type="common">Potato buckeye rot agent</name>
    <name type="synonym">Phytophthora parasitica</name>
    <dbReference type="NCBI Taxonomy" id="4792"/>
    <lineage>
        <taxon>Eukaryota</taxon>
        <taxon>Sar</taxon>
        <taxon>Stramenopiles</taxon>
        <taxon>Oomycota</taxon>
        <taxon>Peronosporomycetes</taxon>
        <taxon>Peronosporales</taxon>
        <taxon>Peronosporaceae</taxon>
        <taxon>Phytophthora</taxon>
    </lineage>
</organism>
<dbReference type="SUPFAM" id="SSF54001">
    <property type="entry name" value="Cysteine proteinases"/>
    <property type="match status" value="1"/>
</dbReference>
<sequence length="141" mass="15948">MQNPVLTTENQRKCFVHVGALGITKVEAVKKVLGGYFDEELRKEFPEKAMPDYVVIGILTRLMQKNSDDCGIFVLYFMKHAVEAFLEGNTQLLSDIETIYTAPRSAHVSPSMMRKDILKHRAHSHHQLRSAVSLCNACITQ</sequence>
<dbReference type="AlphaFoldDB" id="W2NIW7"/>
<dbReference type="Proteomes" id="UP000054532">
    <property type="component" value="Unassembled WGS sequence"/>
</dbReference>
<protein>
    <recommendedName>
        <fullName evidence="2">Ubiquitin-like protease family profile domain-containing protein</fullName>
    </recommendedName>
</protein>
<gene>
    <name evidence="1" type="ORF">L914_06930</name>
</gene>
<dbReference type="InterPro" id="IPR038765">
    <property type="entry name" value="Papain-like_cys_pep_sf"/>
</dbReference>
<dbReference type="EMBL" id="KI692334">
    <property type="protein sequence ID" value="ETM48541.1"/>
    <property type="molecule type" value="Genomic_DNA"/>
</dbReference>
<reference evidence="1" key="1">
    <citation type="submission" date="2013-11" db="EMBL/GenBank/DDBJ databases">
        <title>The Genome Sequence of Phytophthora parasitica IAC_01/95.</title>
        <authorList>
            <consortium name="The Broad Institute Genomics Platform"/>
            <person name="Russ C."/>
            <person name="Tyler B."/>
            <person name="Panabieres F."/>
            <person name="Shan W."/>
            <person name="Tripathy S."/>
            <person name="Grunwald N."/>
            <person name="Machado M."/>
            <person name="Johnson C.S."/>
            <person name="Arredondo F."/>
            <person name="Hong C."/>
            <person name="Coffey M."/>
            <person name="Young S.K."/>
            <person name="Zeng Q."/>
            <person name="Gargeya S."/>
            <person name="Fitzgerald M."/>
            <person name="Abouelleil A."/>
            <person name="Alvarado L."/>
            <person name="Chapman S.B."/>
            <person name="Gainer-Dewar J."/>
            <person name="Goldberg J."/>
            <person name="Griggs A."/>
            <person name="Gujja S."/>
            <person name="Hansen M."/>
            <person name="Howarth C."/>
            <person name="Imamovic A."/>
            <person name="Ireland A."/>
            <person name="Larimer J."/>
            <person name="McCowan C."/>
            <person name="Murphy C."/>
            <person name="Pearson M."/>
            <person name="Poon T.W."/>
            <person name="Priest M."/>
            <person name="Roberts A."/>
            <person name="Saif S."/>
            <person name="Shea T."/>
            <person name="Sykes S."/>
            <person name="Wortman J."/>
            <person name="Nusbaum C."/>
            <person name="Birren B."/>
        </authorList>
    </citation>
    <scope>NUCLEOTIDE SEQUENCE [LARGE SCALE GENOMIC DNA]</scope>
    <source>
        <strain evidence="1">IAC_01/95</strain>
    </source>
</reference>
<dbReference type="Gene3D" id="1.10.418.20">
    <property type="match status" value="1"/>
</dbReference>
<evidence type="ECO:0008006" key="2">
    <source>
        <dbReference type="Google" id="ProtNLM"/>
    </source>
</evidence>
<proteinExistence type="predicted"/>
<dbReference type="Gene3D" id="3.30.310.130">
    <property type="entry name" value="Ubiquitin-related"/>
    <property type="match status" value="1"/>
</dbReference>